<dbReference type="InterPro" id="IPR029063">
    <property type="entry name" value="SAM-dependent_MTases_sf"/>
</dbReference>
<comment type="caution">
    <text evidence="1">The sequence shown here is derived from an EMBL/GenBank/DDBJ whole genome shotgun (WGS) entry which is preliminary data.</text>
</comment>
<protein>
    <submittedName>
        <fullName evidence="1">DUF3419 family protein</fullName>
    </submittedName>
</protein>
<reference evidence="1 2" key="1">
    <citation type="submission" date="2024-07" db="EMBL/GenBank/DDBJ databases">
        <authorList>
            <person name="Kang M."/>
        </authorList>
    </citation>
    <scope>NUCLEOTIDE SEQUENCE [LARGE SCALE GENOMIC DNA]</scope>
    <source>
        <strain evidence="1 2">DFM31</strain>
    </source>
</reference>
<accession>A0ABV3L1Q5</accession>
<sequence length="409" mass="45101">MTQTDLARVQLGGAVHQNSALSRTGLQERVFSKLFQGLVYAQIWEDPVADMVGLDLGPEDNIVCIASGGCNLMSYLTASPASITAVDLSPAHVALVRLKLAAAQTLPDHRTFYDFLGHADKDSNIALYREFIAPVLDAESRRWWDSKQGLLGRRINMFRRGLYRHGALGRFIAAMHAVSRLGGVNYAPLLAATSLDQQRAFFDAEIAPLFANKAVRVLARQRAALFGLGIPPAQFEKLARDGGGDIVPVLKERTRKLMCDFPIQENYFAWAAFNRGYKDDGTGPVPPYLEAAHFDAVRKGAARATVVNRSLTDMLAGLPEASKQAYVLLDAQDWMTDAQLNALWTQITRTATPGARVLFRTGGTPDILPGRVAPALLDRWTYHPDLSRRMWEQDRSAIYGGVHLYTFDG</sequence>
<dbReference type="InterPro" id="IPR021829">
    <property type="entry name" value="DUF3419"/>
</dbReference>
<dbReference type="RefSeq" id="WP_366190987.1">
    <property type="nucleotide sequence ID" value="NZ_JBFBVU010000001.1"/>
</dbReference>
<evidence type="ECO:0000313" key="1">
    <source>
        <dbReference type="EMBL" id="MEV8465487.1"/>
    </source>
</evidence>
<dbReference type="SUPFAM" id="SSF53335">
    <property type="entry name" value="S-adenosyl-L-methionine-dependent methyltransferases"/>
    <property type="match status" value="1"/>
</dbReference>
<keyword evidence="2" id="KW-1185">Reference proteome</keyword>
<dbReference type="Proteomes" id="UP001553161">
    <property type="component" value="Unassembled WGS sequence"/>
</dbReference>
<proteinExistence type="predicted"/>
<organism evidence="1 2">
    <name type="scientific">Meridianimarinicoccus marinus</name>
    <dbReference type="NCBI Taxonomy" id="3231483"/>
    <lineage>
        <taxon>Bacteria</taxon>
        <taxon>Pseudomonadati</taxon>
        <taxon>Pseudomonadota</taxon>
        <taxon>Alphaproteobacteria</taxon>
        <taxon>Rhodobacterales</taxon>
        <taxon>Paracoccaceae</taxon>
        <taxon>Meridianimarinicoccus</taxon>
    </lineage>
</organism>
<gene>
    <name evidence="1" type="ORF">AB0T83_01660</name>
</gene>
<dbReference type="PANTHER" id="PTHR47473:SF1">
    <property type="entry name" value="METHYLTRANSFERASE DOMAIN-CONTAINING PROTEIN"/>
    <property type="match status" value="1"/>
</dbReference>
<dbReference type="EMBL" id="JBFBVU010000001">
    <property type="protein sequence ID" value="MEV8465487.1"/>
    <property type="molecule type" value="Genomic_DNA"/>
</dbReference>
<dbReference type="PANTHER" id="PTHR47473">
    <property type="entry name" value="BTA1P"/>
    <property type="match status" value="1"/>
</dbReference>
<evidence type="ECO:0000313" key="2">
    <source>
        <dbReference type="Proteomes" id="UP001553161"/>
    </source>
</evidence>
<dbReference type="Pfam" id="PF11899">
    <property type="entry name" value="DUF3419"/>
    <property type="match status" value="1"/>
</dbReference>
<name>A0ABV3L1Q5_9RHOB</name>